<dbReference type="Proteomes" id="UP000014500">
    <property type="component" value="Unassembled WGS sequence"/>
</dbReference>
<dbReference type="Gene3D" id="3.30.1330.40">
    <property type="entry name" value="RutC-like"/>
    <property type="match status" value="1"/>
</dbReference>
<dbReference type="PANTHER" id="PTHR11803:SF58">
    <property type="entry name" value="PROTEIN HMF1-RELATED"/>
    <property type="match status" value="1"/>
</dbReference>
<dbReference type="AlphaFoldDB" id="T1IX60"/>
<protein>
    <submittedName>
        <fullName evidence="3">Uncharacterized protein</fullName>
    </submittedName>
</protein>
<proteinExistence type="inferred from homology"/>
<evidence type="ECO:0000256" key="1">
    <source>
        <dbReference type="ARBA" id="ARBA00010552"/>
    </source>
</evidence>
<evidence type="ECO:0000313" key="3">
    <source>
        <dbReference type="EnsemblMetazoa" id="SMAR005791-PA"/>
    </source>
</evidence>
<sequence length="157" mass="17377">MDFKFVPVVLFLFLQFCYGRTPLHPRYVRNFYNSPNAPAASGPYSHAVVARGKWVFISGQGGYDAVTDTIVSGGIVKETEKALENVLTILKEVGGDKKHIMKMTNYLKDMHDLDEVNQAYVNVFKGKYPARATFQVAALPAEGNIEIDAVAVIDNGF</sequence>
<keyword evidence="2" id="KW-0732">Signal</keyword>
<evidence type="ECO:0000313" key="4">
    <source>
        <dbReference type="Proteomes" id="UP000014500"/>
    </source>
</evidence>
<dbReference type="InterPro" id="IPR006056">
    <property type="entry name" value="RidA"/>
</dbReference>
<dbReference type="eggNOG" id="KOG2317">
    <property type="taxonomic scope" value="Eukaryota"/>
</dbReference>
<dbReference type="Pfam" id="PF01042">
    <property type="entry name" value="Ribonuc_L-PSP"/>
    <property type="match status" value="1"/>
</dbReference>
<name>T1IX60_STRMM</name>
<dbReference type="HOGENOM" id="CLU_100715_7_1_1"/>
<dbReference type="CDD" id="cd00448">
    <property type="entry name" value="YjgF_YER057c_UK114_family"/>
    <property type="match status" value="1"/>
</dbReference>
<dbReference type="PhylomeDB" id="T1IX60"/>
<dbReference type="PANTHER" id="PTHR11803">
    <property type="entry name" value="2-IMINOBUTANOATE/2-IMINOPROPANOATE DEAMINASE RIDA"/>
    <property type="match status" value="1"/>
</dbReference>
<dbReference type="GO" id="GO:0005829">
    <property type="term" value="C:cytosol"/>
    <property type="evidence" value="ECO:0007669"/>
    <property type="project" value="TreeGrafter"/>
</dbReference>
<dbReference type="STRING" id="126957.T1IX60"/>
<keyword evidence="4" id="KW-1185">Reference proteome</keyword>
<dbReference type="InterPro" id="IPR035959">
    <property type="entry name" value="RutC-like_sf"/>
</dbReference>
<evidence type="ECO:0000256" key="2">
    <source>
        <dbReference type="SAM" id="SignalP"/>
    </source>
</evidence>
<organism evidence="3 4">
    <name type="scientific">Strigamia maritima</name>
    <name type="common">European centipede</name>
    <name type="synonym">Geophilus maritimus</name>
    <dbReference type="NCBI Taxonomy" id="126957"/>
    <lineage>
        <taxon>Eukaryota</taxon>
        <taxon>Metazoa</taxon>
        <taxon>Ecdysozoa</taxon>
        <taxon>Arthropoda</taxon>
        <taxon>Myriapoda</taxon>
        <taxon>Chilopoda</taxon>
        <taxon>Pleurostigmophora</taxon>
        <taxon>Geophilomorpha</taxon>
        <taxon>Linotaeniidae</taxon>
        <taxon>Strigamia</taxon>
    </lineage>
</organism>
<dbReference type="EMBL" id="JH431642">
    <property type="status" value="NOT_ANNOTATED_CDS"/>
    <property type="molecule type" value="Genomic_DNA"/>
</dbReference>
<dbReference type="FunFam" id="3.30.1330.40:FF:000001">
    <property type="entry name" value="L-PSP family endoribonuclease"/>
    <property type="match status" value="1"/>
</dbReference>
<dbReference type="GO" id="GO:0019239">
    <property type="term" value="F:deaminase activity"/>
    <property type="evidence" value="ECO:0007669"/>
    <property type="project" value="TreeGrafter"/>
</dbReference>
<comment type="similarity">
    <text evidence="1">Belongs to the RutC family.</text>
</comment>
<dbReference type="InterPro" id="IPR019897">
    <property type="entry name" value="RidA_CS"/>
</dbReference>
<dbReference type="EnsemblMetazoa" id="SMAR005791-RA">
    <property type="protein sequence ID" value="SMAR005791-PA"/>
    <property type="gene ID" value="SMAR005791"/>
</dbReference>
<dbReference type="PROSITE" id="PS01094">
    <property type="entry name" value="UPF0076"/>
    <property type="match status" value="1"/>
</dbReference>
<dbReference type="NCBIfam" id="TIGR00004">
    <property type="entry name" value="Rid family detoxifying hydrolase"/>
    <property type="match status" value="1"/>
</dbReference>
<reference evidence="3" key="2">
    <citation type="submission" date="2015-02" db="UniProtKB">
        <authorList>
            <consortium name="EnsemblMetazoa"/>
        </authorList>
    </citation>
    <scope>IDENTIFICATION</scope>
</reference>
<dbReference type="SUPFAM" id="SSF55298">
    <property type="entry name" value="YjgF-like"/>
    <property type="match status" value="1"/>
</dbReference>
<dbReference type="InterPro" id="IPR006175">
    <property type="entry name" value="YjgF/YER057c/UK114"/>
</dbReference>
<feature type="signal peptide" evidence="2">
    <location>
        <begin position="1"/>
        <end position="19"/>
    </location>
</feature>
<accession>T1IX60</accession>
<reference evidence="4" key="1">
    <citation type="submission" date="2011-05" db="EMBL/GenBank/DDBJ databases">
        <authorList>
            <person name="Richards S.R."/>
            <person name="Qu J."/>
            <person name="Jiang H."/>
            <person name="Jhangiani S.N."/>
            <person name="Agravi P."/>
            <person name="Goodspeed R."/>
            <person name="Gross S."/>
            <person name="Mandapat C."/>
            <person name="Jackson L."/>
            <person name="Mathew T."/>
            <person name="Pu L."/>
            <person name="Thornton R."/>
            <person name="Saada N."/>
            <person name="Wilczek-Boney K.B."/>
            <person name="Lee S."/>
            <person name="Kovar C."/>
            <person name="Wu Y."/>
            <person name="Scherer S.E."/>
            <person name="Worley K.C."/>
            <person name="Muzny D.M."/>
            <person name="Gibbs R."/>
        </authorList>
    </citation>
    <scope>NUCLEOTIDE SEQUENCE</scope>
    <source>
        <strain evidence="4">Brora</strain>
    </source>
</reference>
<feature type="chain" id="PRO_5004590117" evidence="2">
    <location>
        <begin position="20"/>
        <end position="157"/>
    </location>
</feature>
<dbReference type="OMA" id="PMNANIE"/>